<dbReference type="AlphaFoldDB" id="A0A813PKT9"/>
<feature type="domain" description="Centromere/kinetochore protein zw10 C-terminal" evidence="3">
    <location>
        <begin position="498"/>
        <end position="598"/>
    </location>
</feature>
<proteinExistence type="predicted"/>
<accession>A0A813PKT9</accession>
<evidence type="ECO:0000256" key="1">
    <source>
        <dbReference type="SAM" id="Coils"/>
    </source>
</evidence>
<evidence type="ECO:0000259" key="2">
    <source>
        <dbReference type="Pfam" id="PF20665"/>
    </source>
</evidence>
<dbReference type="InterPro" id="IPR048344">
    <property type="entry name" value="Zw10_middle"/>
</dbReference>
<dbReference type="GO" id="GO:0007094">
    <property type="term" value="P:mitotic spindle assembly checkpoint signaling"/>
    <property type="evidence" value="ECO:0007669"/>
    <property type="project" value="TreeGrafter"/>
</dbReference>
<protein>
    <recommendedName>
        <fullName evidence="7">Centromere/kinetochore protein zw10-like protein</fullName>
    </recommendedName>
</protein>
<dbReference type="EMBL" id="CAJNOC010000393">
    <property type="protein sequence ID" value="CAF0754893.1"/>
    <property type="molecule type" value="Genomic_DNA"/>
</dbReference>
<name>A0A813PKT9_9BILA</name>
<evidence type="ECO:0000259" key="3">
    <source>
        <dbReference type="Pfam" id="PF20666"/>
    </source>
</evidence>
<dbReference type="InterPro" id="IPR055148">
    <property type="entry name" value="ZW10_C_2"/>
</dbReference>
<dbReference type="PANTHER" id="PTHR12205:SF0">
    <property type="entry name" value="CENTROMERE_KINETOCHORE PROTEIN ZW10 HOMOLOG"/>
    <property type="match status" value="1"/>
</dbReference>
<dbReference type="OrthoDB" id="534815at2759"/>
<dbReference type="GO" id="GO:1990423">
    <property type="term" value="C:RZZ complex"/>
    <property type="evidence" value="ECO:0007669"/>
    <property type="project" value="TreeGrafter"/>
</dbReference>
<evidence type="ECO:0000313" key="5">
    <source>
        <dbReference type="EMBL" id="CAF0754893.1"/>
    </source>
</evidence>
<dbReference type="GO" id="GO:0006888">
    <property type="term" value="P:endoplasmic reticulum to Golgi vesicle-mediated transport"/>
    <property type="evidence" value="ECO:0007669"/>
    <property type="project" value="TreeGrafter"/>
</dbReference>
<gene>
    <name evidence="5" type="ORF">OXX778_LOCUS4118</name>
</gene>
<evidence type="ECO:0000259" key="4">
    <source>
        <dbReference type="Pfam" id="PF22766"/>
    </source>
</evidence>
<reference evidence="5" key="1">
    <citation type="submission" date="2021-02" db="EMBL/GenBank/DDBJ databases">
        <authorList>
            <person name="Nowell W R."/>
        </authorList>
    </citation>
    <scope>NUCLEOTIDE SEQUENCE</scope>
    <source>
        <strain evidence="5">Ploen Becks lab</strain>
    </source>
</reference>
<dbReference type="InterPro" id="IPR048343">
    <property type="entry name" value="ZW10_C"/>
</dbReference>
<feature type="domain" description="Centromere/kinetochore protein zw10 middle" evidence="2">
    <location>
        <begin position="272"/>
        <end position="453"/>
    </location>
</feature>
<sequence>MLVSKRIIESVLPDNLKQLIEECSLENLNTVAENLQLSLEHVKNEINVLRETSIETIEPEIRKAENFIDQINNLHKQIDNINKDLDEQENLLKNVSQIEEYKSLIDNIETINKIVIIFEALREYELNLNGNFFVWLKPTQVLFENLFFNSKDLKYSIDSKNFVQCYDCLNKLNKLTNESNLFKTSQLQHDINENFLRTDEILIVKDLKEEFTIQRERLWYELDLEWDKLIQIDSNQIQIDIIGLNQSYLNQLTQFSGLKSASQIGEINFVFSTKLKSFSKSLLKLIETRIINSNQIIQIDTKTDSNFTYLTFNLTNSTTSSETSLLLELKLNQIITIFNFMYKNFLSLKVFINNMTKNVTSNVSLMSIFSHVTNEDFSKLIYESLIVNILPLKEYDCSIHEKFGNLFSQFEENLRTIEFCKESNKMLNTLDNLEEMYVRKKCKSIMETARYMMKNQDLMFELVNTEDLRINLNDLKGNKLIDDLKHIYKQTQEKSGFFKIPRFSISKFAQQFLNLINETLKEASKLSDENNKSLKSVTLFCLVTRNLFDLYYSVIPTQYSSSLKDLPKLSAIVFNDFYYLSLNCLTIGHKYKNLIHKVKESTVNLGEFRYVDLHDLISNFNYVELAPDLYMLGYEILANQVQNQEKNLIQYLYEDCPNGIKDISESNNYETFKRSLQKCIFQLKMLSSMWRNVLNEDLFNVVIGQLIDLVLKDLVKSCLKLEDISSNDASYLHSAFTVMTQTIHDLYTKNSASEKTENLSNDLVNLSLNTNLADLEACKYVSSWQKFKHLLVILKASLQEIVDLWTDGKGPLAMHYEPEEIRYLIKALFMNTDRRQAALAKIK</sequence>
<keyword evidence="1" id="KW-0175">Coiled coil</keyword>
<dbReference type="InterPro" id="IPR046362">
    <property type="entry name" value="Zw10/DSL1_C_sf"/>
</dbReference>
<dbReference type="PANTHER" id="PTHR12205">
    <property type="entry name" value="CENTROMERE/KINETOCHORE PROTEIN ZW10"/>
    <property type="match status" value="1"/>
</dbReference>
<dbReference type="GO" id="GO:0005737">
    <property type="term" value="C:cytoplasm"/>
    <property type="evidence" value="ECO:0007669"/>
    <property type="project" value="GOC"/>
</dbReference>
<dbReference type="Proteomes" id="UP000663879">
    <property type="component" value="Unassembled WGS sequence"/>
</dbReference>
<dbReference type="Gene3D" id="1.10.357.150">
    <property type="match status" value="1"/>
</dbReference>
<feature type="domain" description="ZW10 C-terminal helical" evidence="4">
    <location>
        <begin position="675"/>
        <end position="842"/>
    </location>
</feature>
<evidence type="ECO:0000313" key="6">
    <source>
        <dbReference type="Proteomes" id="UP000663879"/>
    </source>
</evidence>
<feature type="coiled-coil region" evidence="1">
    <location>
        <begin position="25"/>
        <end position="98"/>
    </location>
</feature>
<organism evidence="5 6">
    <name type="scientific">Brachionus calyciflorus</name>
    <dbReference type="NCBI Taxonomy" id="104777"/>
    <lineage>
        <taxon>Eukaryota</taxon>
        <taxon>Metazoa</taxon>
        <taxon>Spiralia</taxon>
        <taxon>Gnathifera</taxon>
        <taxon>Rotifera</taxon>
        <taxon>Eurotatoria</taxon>
        <taxon>Monogononta</taxon>
        <taxon>Pseudotrocha</taxon>
        <taxon>Ploima</taxon>
        <taxon>Brachionidae</taxon>
        <taxon>Brachionus</taxon>
    </lineage>
</organism>
<dbReference type="Pfam" id="PF20665">
    <property type="entry name" value="Zw10_middle"/>
    <property type="match status" value="1"/>
</dbReference>
<keyword evidence="6" id="KW-1185">Reference proteome</keyword>
<dbReference type="Pfam" id="PF20666">
    <property type="entry name" value="ZW10_C"/>
    <property type="match status" value="1"/>
</dbReference>
<evidence type="ECO:0008006" key="7">
    <source>
        <dbReference type="Google" id="ProtNLM"/>
    </source>
</evidence>
<dbReference type="Pfam" id="PF22766">
    <property type="entry name" value="ZW10_C2"/>
    <property type="match status" value="1"/>
</dbReference>
<comment type="caution">
    <text evidence="5">The sequence shown here is derived from an EMBL/GenBank/DDBJ whole genome shotgun (WGS) entry which is preliminary data.</text>
</comment>